<sequence length="72" mass="8110">METTFLTRITLNPTIGHGKPTIRNTRYLVVVEGLLEYLAGGDSIEDILQQFPDLEREDLLACALTKLIYTSK</sequence>
<dbReference type="PANTHER" id="PTHR34849:SF5">
    <property type="entry name" value="SSL2733 PROTEIN"/>
    <property type="match status" value="1"/>
</dbReference>
<keyword evidence="2" id="KW-1185">Reference proteome</keyword>
<dbReference type="PANTHER" id="PTHR34849">
    <property type="entry name" value="SSL5025 PROTEIN"/>
    <property type="match status" value="1"/>
</dbReference>
<name>A0A7W5ZLT2_9BACT</name>
<dbReference type="SUPFAM" id="SSF46689">
    <property type="entry name" value="Homeodomain-like"/>
    <property type="match status" value="1"/>
</dbReference>
<proteinExistence type="predicted"/>
<reference evidence="1 2" key="1">
    <citation type="submission" date="2020-08" db="EMBL/GenBank/DDBJ databases">
        <title>Genomic Encyclopedia of Type Strains, Phase IV (KMG-IV): sequencing the most valuable type-strain genomes for metagenomic binning, comparative biology and taxonomic classification.</title>
        <authorList>
            <person name="Goeker M."/>
        </authorList>
    </citation>
    <scope>NUCLEOTIDE SEQUENCE [LARGE SCALE GENOMIC DNA]</scope>
    <source>
        <strain evidence="1 2">DSM 17976</strain>
    </source>
</reference>
<comment type="caution">
    <text evidence="1">The sequence shown here is derived from an EMBL/GenBank/DDBJ whole genome shotgun (WGS) entry which is preliminary data.</text>
</comment>
<evidence type="ECO:0000313" key="1">
    <source>
        <dbReference type="EMBL" id="MBB3839213.1"/>
    </source>
</evidence>
<accession>A0A7W5ZLT2</accession>
<protein>
    <submittedName>
        <fullName evidence="1">Uncharacterized protein (DUF433 family)</fullName>
    </submittedName>
</protein>
<evidence type="ECO:0000313" key="2">
    <source>
        <dbReference type="Proteomes" id="UP000541352"/>
    </source>
</evidence>
<dbReference type="Proteomes" id="UP000541352">
    <property type="component" value="Unassembled WGS sequence"/>
</dbReference>
<dbReference type="InterPro" id="IPR036388">
    <property type="entry name" value="WH-like_DNA-bd_sf"/>
</dbReference>
<dbReference type="AlphaFoldDB" id="A0A7W5ZLT2"/>
<dbReference type="InterPro" id="IPR009057">
    <property type="entry name" value="Homeodomain-like_sf"/>
</dbReference>
<dbReference type="EMBL" id="JACIBY010000006">
    <property type="protein sequence ID" value="MBB3839213.1"/>
    <property type="molecule type" value="Genomic_DNA"/>
</dbReference>
<dbReference type="Gene3D" id="1.10.10.10">
    <property type="entry name" value="Winged helix-like DNA-binding domain superfamily/Winged helix DNA-binding domain"/>
    <property type="match status" value="1"/>
</dbReference>
<dbReference type="RefSeq" id="WP_183975276.1">
    <property type="nucleotide sequence ID" value="NZ_JACIBY010000006.1"/>
</dbReference>
<gene>
    <name evidence="1" type="ORF">FHS57_003219</name>
</gene>
<organism evidence="1 2">
    <name type="scientific">Runella defluvii</name>
    <dbReference type="NCBI Taxonomy" id="370973"/>
    <lineage>
        <taxon>Bacteria</taxon>
        <taxon>Pseudomonadati</taxon>
        <taxon>Bacteroidota</taxon>
        <taxon>Cytophagia</taxon>
        <taxon>Cytophagales</taxon>
        <taxon>Spirosomataceae</taxon>
        <taxon>Runella</taxon>
    </lineage>
</organism>
<dbReference type="Pfam" id="PF04255">
    <property type="entry name" value="DUF433"/>
    <property type="match status" value="1"/>
</dbReference>
<dbReference type="InterPro" id="IPR007367">
    <property type="entry name" value="DUF433"/>
</dbReference>